<dbReference type="EMBL" id="MGDI01000025">
    <property type="protein sequence ID" value="OGL53480.1"/>
    <property type="molecule type" value="Genomic_DNA"/>
</dbReference>
<dbReference type="GO" id="GO:0030639">
    <property type="term" value="P:polyketide biosynthetic process"/>
    <property type="evidence" value="ECO:0007669"/>
    <property type="project" value="TreeGrafter"/>
</dbReference>
<dbReference type="CDD" id="cd00831">
    <property type="entry name" value="CHS_like"/>
    <property type="match status" value="1"/>
</dbReference>
<evidence type="ECO:0000259" key="5">
    <source>
        <dbReference type="Pfam" id="PF02797"/>
    </source>
</evidence>
<dbReference type="InterPro" id="IPR012328">
    <property type="entry name" value="Chalcone/stilbene_synt_C"/>
</dbReference>
<sequence>MLKKARFKKEISPSIISIGTAIPDNSYTQKEIYNLSGYKSRRIESLFLNSEISKRHMFFTGNDNIPHENPDELIKRYKRGAVQLGKKAIRRCLAKRGIKADEIDFIITASCTGYLCPGLSSIMVKELKLKKNIQRTDIQGMGCCGAMPALQRGYDHVKAYPEHKVLVLCVEICSAAYYIDSSMETIIGNAICGDGAGAMLIGNGFSCEGIYILDFQSTVDSDYLDSVGFVSKDGRLKIVLGKEIQNIAGPSVKKTVDELLKRNRIEMKEIKHWIIHPGGRNVIENIKKELGLDEIEIRHSKSVLKNYGNMSSPTVIFVLEQVIKKGAPLKGDLGIMIALGPGLAAETALLKW</sequence>
<dbReference type="GO" id="GO:0016747">
    <property type="term" value="F:acyltransferase activity, transferring groups other than amino-acyl groups"/>
    <property type="evidence" value="ECO:0007669"/>
    <property type="project" value="InterPro"/>
</dbReference>
<organism evidence="6 7">
    <name type="scientific">Candidatus Schekmanbacteria bacterium RIFCSPLOWO2_12_FULL_38_15</name>
    <dbReference type="NCBI Taxonomy" id="1817883"/>
    <lineage>
        <taxon>Bacteria</taxon>
        <taxon>Candidatus Schekmaniibacteriota</taxon>
    </lineage>
</organism>
<evidence type="ECO:0000313" key="7">
    <source>
        <dbReference type="Proteomes" id="UP000178082"/>
    </source>
</evidence>
<dbReference type="Gene3D" id="3.40.47.10">
    <property type="match status" value="2"/>
</dbReference>
<feature type="domain" description="Chalcone/stilbene synthase N-terminal" evidence="4">
    <location>
        <begin position="14"/>
        <end position="203"/>
    </location>
</feature>
<dbReference type="STRING" id="1817883.A3G31_08260"/>
<comment type="similarity">
    <text evidence="1">Belongs to the thiolase-like superfamily. Chalcone/stilbene synthases family.</text>
</comment>
<evidence type="ECO:0000256" key="3">
    <source>
        <dbReference type="PIRSR" id="PIRSR000451-1"/>
    </source>
</evidence>
<dbReference type="InterPro" id="IPR001099">
    <property type="entry name" value="Chalcone/stilbene_synt_N"/>
</dbReference>
<proteinExistence type="inferred from homology"/>
<dbReference type="Pfam" id="PF00195">
    <property type="entry name" value="Chal_sti_synt_N"/>
    <property type="match status" value="1"/>
</dbReference>
<evidence type="ECO:0000256" key="2">
    <source>
        <dbReference type="ARBA" id="ARBA00022679"/>
    </source>
</evidence>
<dbReference type="PANTHER" id="PTHR11877">
    <property type="entry name" value="HYDROXYMETHYLGLUTARYL-COA SYNTHASE"/>
    <property type="match status" value="1"/>
</dbReference>
<dbReference type="AlphaFoldDB" id="A0A1F7SI72"/>
<feature type="domain" description="Chalcone/stilbene synthase C-terminal" evidence="5">
    <location>
        <begin position="236"/>
        <end position="351"/>
    </location>
</feature>
<evidence type="ECO:0000256" key="1">
    <source>
        <dbReference type="ARBA" id="ARBA00005531"/>
    </source>
</evidence>
<dbReference type="Proteomes" id="UP000178082">
    <property type="component" value="Unassembled WGS sequence"/>
</dbReference>
<gene>
    <name evidence="6" type="ORF">A3G31_08260</name>
</gene>
<reference evidence="6 7" key="1">
    <citation type="journal article" date="2016" name="Nat. Commun.">
        <title>Thousands of microbial genomes shed light on interconnected biogeochemical processes in an aquifer system.</title>
        <authorList>
            <person name="Anantharaman K."/>
            <person name="Brown C.T."/>
            <person name="Hug L.A."/>
            <person name="Sharon I."/>
            <person name="Castelle C.J."/>
            <person name="Probst A.J."/>
            <person name="Thomas B.C."/>
            <person name="Singh A."/>
            <person name="Wilkins M.J."/>
            <person name="Karaoz U."/>
            <person name="Brodie E.L."/>
            <person name="Williams K.H."/>
            <person name="Hubbard S.S."/>
            <person name="Banfield J.F."/>
        </authorList>
    </citation>
    <scope>NUCLEOTIDE SEQUENCE [LARGE SCALE GENOMIC DNA]</scope>
</reference>
<feature type="active site" description="Acyl-thioester intermediate" evidence="3">
    <location>
        <position position="143"/>
    </location>
</feature>
<protein>
    <recommendedName>
        <fullName evidence="8">3-oxoacyl-ACP synthase</fullName>
    </recommendedName>
</protein>
<comment type="caution">
    <text evidence="6">The sequence shown here is derived from an EMBL/GenBank/DDBJ whole genome shotgun (WGS) entry which is preliminary data.</text>
</comment>
<dbReference type="Pfam" id="PF02797">
    <property type="entry name" value="Chal_sti_synt_C"/>
    <property type="match status" value="1"/>
</dbReference>
<evidence type="ECO:0000313" key="6">
    <source>
        <dbReference type="EMBL" id="OGL53480.1"/>
    </source>
</evidence>
<evidence type="ECO:0000259" key="4">
    <source>
        <dbReference type="Pfam" id="PF00195"/>
    </source>
</evidence>
<evidence type="ECO:0008006" key="8">
    <source>
        <dbReference type="Google" id="ProtNLM"/>
    </source>
</evidence>
<dbReference type="PANTHER" id="PTHR11877:SF46">
    <property type="entry name" value="TYPE III POLYKETIDE SYNTHASE A"/>
    <property type="match status" value="1"/>
</dbReference>
<dbReference type="PIRSF" id="PIRSF000451">
    <property type="entry name" value="PKS_III"/>
    <property type="match status" value="1"/>
</dbReference>
<dbReference type="SUPFAM" id="SSF53901">
    <property type="entry name" value="Thiolase-like"/>
    <property type="match status" value="1"/>
</dbReference>
<dbReference type="InterPro" id="IPR011141">
    <property type="entry name" value="Polyketide_synthase_type-III"/>
</dbReference>
<keyword evidence="2" id="KW-0808">Transferase</keyword>
<dbReference type="InterPro" id="IPR016039">
    <property type="entry name" value="Thiolase-like"/>
</dbReference>
<name>A0A1F7SI72_9BACT</name>
<accession>A0A1F7SI72</accession>